<dbReference type="Proteomes" id="UP000288805">
    <property type="component" value="Unassembled WGS sequence"/>
</dbReference>
<dbReference type="GO" id="GO:0043531">
    <property type="term" value="F:ADP binding"/>
    <property type="evidence" value="ECO:0007669"/>
    <property type="project" value="InterPro"/>
</dbReference>
<dbReference type="PANTHER" id="PTHR36766">
    <property type="entry name" value="PLANT BROAD-SPECTRUM MILDEW RESISTANCE PROTEIN RPW8"/>
    <property type="match status" value="1"/>
</dbReference>
<evidence type="ECO:0000256" key="4">
    <source>
        <dbReference type="ARBA" id="ARBA00022840"/>
    </source>
</evidence>
<organism evidence="7 8">
    <name type="scientific">Vitis vinifera</name>
    <name type="common">Grape</name>
    <dbReference type="NCBI Taxonomy" id="29760"/>
    <lineage>
        <taxon>Eukaryota</taxon>
        <taxon>Viridiplantae</taxon>
        <taxon>Streptophyta</taxon>
        <taxon>Embryophyta</taxon>
        <taxon>Tracheophyta</taxon>
        <taxon>Spermatophyta</taxon>
        <taxon>Magnoliopsida</taxon>
        <taxon>eudicotyledons</taxon>
        <taxon>Gunneridae</taxon>
        <taxon>Pentapetalae</taxon>
        <taxon>rosids</taxon>
        <taxon>Vitales</taxon>
        <taxon>Vitaceae</taxon>
        <taxon>Viteae</taxon>
        <taxon>Vitis</taxon>
    </lineage>
</organism>
<dbReference type="EMBL" id="QGNW01001996">
    <property type="protein sequence ID" value="RVW26688.1"/>
    <property type="molecule type" value="Genomic_DNA"/>
</dbReference>
<dbReference type="Gene3D" id="1.20.5.4130">
    <property type="match status" value="1"/>
</dbReference>
<dbReference type="InterPro" id="IPR027417">
    <property type="entry name" value="P-loop_NTPase"/>
</dbReference>
<dbReference type="GO" id="GO:0005524">
    <property type="term" value="F:ATP binding"/>
    <property type="evidence" value="ECO:0007669"/>
    <property type="project" value="UniProtKB-KW"/>
</dbReference>
<protein>
    <submittedName>
        <fullName evidence="7">Putative disease resistance RPP13-like protein 1</fullName>
    </submittedName>
</protein>
<dbReference type="InterPro" id="IPR041118">
    <property type="entry name" value="Rx_N"/>
</dbReference>
<evidence type="ECO:0000256" key="3">
    <source>
        <dbReference type="ARBA" id="ARBA00022821"/>
    </source>
</evidence>
<evidence type="ECO:0000256" key="2">
    <source>
        <dbReference type="ARBA" id="ARBA00022741"/>
    </source>
</evidence>
<comment type="caution">
    <text evidence="7">The sequence shown here is derived from an EMBL/GenBank/DDBJ whole genome shotgun (WGS) entry which is preliminary data.</text>
</comment>
<reference evidence="7 8" key="1">
    <citation type="journal article" date="2018" name="PLoS Genet.">
        <title>Population sequencing reveals clonal diversity and ancestral inbreeding in the grapevine cultivar Chardonnay.</title>
        <authorList>
            <person name="Roach M.J."/>
            <person name="Johnson D.L."/>
            <person name="Bohlmann J."/>
            <person name="van Vuuren H.J."/>
            <person name="Jones S.J."/>
            <person name="Pretorius I.S."/>
            <person name="Schmidt S.A."/>
            <person name="Borneman A.R."/>
        </authorList>
    </citation>
    <scope>NUCLEOTIDE SEQUENCE [LARGE SCALE GENOMIC DNA]</scope>
    <source>
        <strain evidence="8">cv. Chardonnay</strain>
        <tissue evidence="7">Leaf</tissue>
    </source>
</reference>
<keyword evidence="3" id="KW-0611">Plant defense</keyword>
<dbReference type="PANTHER" id="PTHR36766:SF51">
    <property type="entry name" value="DISEASE RESISTANCE RPP13-LIKE PROTEIN 1"/>
    <property type="match status" value="1"/>
</dbReference>
<keyword evidence="1" id="KW-0677">Repeat</keyword>
<evidence type="ECO:0000313" key="8">
    <source>
        <dbReference type="Proteomes" id="UP000288805"/>
    </source>
</evidence>
<evidence type="ECO:0000259" key="5">
    <source>
        <dbReference type="Pfam" id="PF00931"/>
    </source>
</evidence>
<dbReference type="SUPFAM" id="SSF52540">
    <property type="entry name" value="P-loop containing nucleoside triphosphate hydrolases"/>
    <property type="match status" value="1"/>
</dbReference>
<dbReference type="Pfam" id="PF00931">
    <property type="entry name" value="NB-ARC"/>
    <property type="match status" value="1"/>
</dbReference>
<feature type="domain" description="Disease resistance N-terminal" evidence="6">
    <location>
        <begin position="8"/>
        <end position="100"/>
    </location>
</feature>
<dbReference type="InterPro" id="IPR002182">
    <property type="entry name" value="NB-ARC"/>
</dbReference>
<keyword evidence="4" id="KW-0067">ATP-binding</keyword>
<evidence type="ECO:0000313" key="7">
    <source>
        <dbReference type="EMBL" id="RVW26688.1"/>
    </source>
</evidence>
<evidence type="ECO:0000256" key="1">
    <source>
        <dbReference type="ARBA" id="ARBA00022737"/>
    </source>
</evidence>
<name>A0A438CU07_VITVI</name>
<dbReference type="AlphaFoldDB" id="A0A438CU07"/>
<gene>
    <name evidence="7" type="primary">RPPL1_140</name>
    <name evidence="7" type="ORF">CK203_112010</name>
</gene>
<evidence type="ECO:0000259" key="6">
    <source>
        <dbReference type="Pfam" id="PF18052"/>
    </source>
</evidence>
<keyword evidence="2" id="KW-0547">Nucleotide-binding</keyword>
<proteinExistence type="predicted"/>
<dbReference type="GO" id="GO:0006952">
    <property type="term" value="P:defense response"/>
    <property type="evidence" value="ECO:0007669"/>
    <property type="project" value="UniProtKB-KW"/>
</dbReference>
<dbReference type="Pfam" id="PF18052">
    <property type="entry name" value="Rx_N"/>
    <property type="match status" value="1"/>
</dbReference>
<accession>A0A438CU07</accession>
<dbReference type="Gene3D" id="3.40.50.300">
    <property type="entry name" value="P-loop containing nucleotide triphosphate hydrolases"/>
    <property type="match status" value="1"/>
</dbReference>
<sequence length="295" mass="33953">MAFVGEAFLSASIQKLVDMLACPDLRKFAREEQVHAELKKWEGILLKIHAVLHDAEEKQMTNRFVQIWLAELRDLAYDVEDILDDFATEALRRNLIKDDPQPSTSTVRSLISSLSSRFNPNALVYNLNMGSKIEEITARLHEISTQKGDLDLRENVEGRSHRKRKRVPETASLVVESRVYGRETDKEAILESAWEVSAKTTLAQLAYNDDRVKNHFDLRAWVCVSDDFDVLRITKTLLQSIASYTREINDLNLLQVKMKEKLSGKKFLLVLDDVWNENYDKWIACALPCELGTWK</sequence>
<feature type="domain" description="NB-ARC" evidence="5">
    <location>
        <begin position="199"/>
        <end position="288"/>
    </location>
</feature>